<keyword evidence="1" id="KW-0812">Transmembrane</keyword>
<sequence length="225" mass="24384">MADAILVLVTHAIPVLLALTLPTALQAHLADRLGDSSARAEGRLSWDPFKHADVIGTYVLPAVFLLLLGGLKGFGFILGWAKPLNINPRGFRNFRRDVLIVESAVILGPFVLAVLWATLGAVCLAMGLNEPFLFRVINAGVLVSLSFFAVCLLPFPPLPLGNALLRVLPYKTVQPLLPLLQWSPFILMGLLIVGVLSPLVRFFFQLGAIFVFPIYNPLSLPLGAL</sequence>
<dbReference type="PANTHER" id="PTHR35864">
    <property type="entry name" value="ZINC METALLOPROTEASE MJ0611-RELATED"/>
    <property type="match status" value="1"/>
</dbReference>
<comment type="caution">
    <text evidence="2">The sequence shown here is derived from an EMBL/GenBank/DDBJ whole genome shotgun (WGS) entry which is preliminary data.</text>
</comment>
<dbReference type="InterPro" id="IPR052348">
    <property type="entry name" value="Metallopeptidase_M50B"/>
</dbReference>
<feature type="transmembrane region" description="Helical" evidence="1">
    <location>
        <begin position="133"/>
        <end position="155"/>
    </location>
</feature>
<keyword evidence="1" id="KW-0472">Membrane</keyword>
<dbReference type="PANTHER" id="PTHR35864:SF1">
    <property type="entry name" value="ZINC METALLOPROTEASE YWHC-RELATED"/>
    <property type="match status" value="1"/>
</dbReference>
<protein>
    <recommendedName>
        <fullName evidence="4">Zn-dependent protease (Includes SpoIVFB)</fullName>
    </recommendedName>
</protein>
<keyword evidence="1" id="KW-1133">Transmembrane helix</keyword>
<gene>
    <name evidence="2" type="ORF">ACFOEN_02815</name>
</gene>
<feature type="transmembrane region" description="Helical" evidence="1">
    <location>
        <begin position="55"/>
        <end position="78"/>
    </location>
</feature>
<dbReference type="Proteomes" id="UP001595556">
    <property type="component" value="Unassembled WGS sequence"/>
</dbReference>
<evidence type="ECO:0000313" key="2">
    <source>
        <dbReference type="EMBL" id="MFC3146571.1"/>
    </source>
</evidence>
<evidence type="ECO:0008006" key="4">
    <source>
        <dbReference type="Google" id="ProtNLM"/>
    </source>
</evidence>
<dbReference type="RefSeq" id="WP_377300892.1">
    <property type="nucleotide sequence ID" value="NZ_CP180191.1"/>
</dbReference>
<reference evidence="3" key="1">
    <citation type="journal article" date="2019" name="Int. J. Syst. Evol. Microbiol.">
        <title>The Global Catalogue of Microorganisms (GCM) 10K type strain sequencing project: providing services to taxonomists for standard genome sequencing and annotation.</title>
        <authorList>
            <consortium name="The Broad Institute Genomics Platform"/>
            <consortium name="The Broad Institute Genome Sequencing Center for Infectious Disease"/>
            <person name="Wu L."/>
            <person name="Ma J."/>
        </authorList>
    </citation>
    <scope>NUCLEOTIDE SEQUENCE [LARGE SCALE GENOMIC DNA]</scope>
    <source>
        <strain evidence="3">KCTC 52168</strain>
    </source>
</reference>
<feature type="transmembrane region" description="Helical" evidence="1">
    <location>
        <begin position="202"/>
        <end position="224"/>
    </location>
</feature>
<evidence type="ECO:0000256" key="1">
    <source>
        <dbReference type="SAM" id="Phobius"/>
    </source>
</evidence>
<dbReference type="EMBL" id="JBHRTI010000003">
    <property type="protein sequence ID" value="MFC3146571.1"/>
    <property type="molecule type" value="Genomic_DNA"/>
</dbReference>
<accession>A0ABV7H1W1</accession>
<name>A0ABV7H1W1_9BURK</name>
<keyword evidence="3" id="KW-1185">Reference proteome</keyword>
<organism evidence="2 3">
    <name type="scientific">Piscinibacterium candidicorallinum</name>
    <dbReference type="NCBI Taxonomy" id="1793872"/>
    <lineage>
        <taxon>Bacteria</taxon>
        <taxon>Pseudomonadati</taxon>
        <taxon>Pseudomonadota</taxon>
        <taxon>Betaproteobacteria</taxon>
        <taxon>Burkholderiales</taxon>
        <taxon>Piscinibacterium</taxon>
    </lineage>
</organism>
<evidence type="ECO:0000313" key="3">
    <source>
        <dbReference type="Proteomes" id="UP001595556"/>
    </source>
</evidence>
<feature type="transmembrane region" description="Helical" evidence="1">
    <location>
        <begin position="99"/>
        <end position="127"/>
    </location>
</feature>
<proteinExistence type="predicted"/>
<feature type="transmembrane region" description="Helical" evidence="1">
    <location>
        <begin position="176"/>
        <end position="196"/>
    </location>
</feature>